<proteinExistence type="inferred from homology"/>
<dbReference type="SUPFAM" id="SSF51556">
    <property type="entry name" value="Metallo-dependent hydrolases"/>
    <property type="match status" value="1"/>
</dbReference>
<dbReference type="PANTHER" id="PTHR43569">
    <property type="entry name" value="AMIDOHYDROLASE"/>
    <property type="match status" value="1"/>
</dbReference>
<name>A0A852X984_9MICO</name>
<comment type="similarity">
    <text evidence="1">Belongs to the metallo-dependent hydrolases superfamily.</text>
</comment>
<keyword evidence="4" id="KW-1185">Reference proteome</keyword>
<keyword evidence="3" id="KW-0378">Hydrolase</keyword>
<dbReference type="AlphaFoldDB" id="A0A852X984"/>
<organism evidence="3 4">
    <name type="scientific">Agromyces hippuratus</name>
    <dbReference type="NCBI Taxonomy" id="286438"/>
    <lineage>
        <taxon>Bacteria</taxon>
        <taxon>Bacillati</taxon>
        <taxon>Actinomycetota</taxon>
        <taxon>Actinomycetes</taxon>
        <taxon>Micrococcales</taxon>
        <taxon>Microbacteriaceae</taxon>
        <taxon>Agromyces</taxon>
    </lineage>
</organism>
<dbReference type="Gene3D" id="3.20.20.140">
    <property type="entry name" value="Metal-dependent hydrolases"/>
    <property type="match status" value="1"/>
</dbReference>
<gene>
    <name evidence="3" type="ORF">BJY17_003182</name>
</gene>
<evidence type="ECO:0000313" key="3">
    <source>
        <dbReference type="EMBL" id="NYG22435.1"/>
    </source>
</evidence>
<evidence type="ECO:0000259" key="2">
    <source>
        <dbReference type="Pfam" id="PF04909"/>
    </source>
</evidence>
<protein>
    <submittedName>
        <fullName evidence="3">L-fuconolactonase</fullName>
        <ecNumber evidence="3">3.1.1.-</ecNumber>
    </submittedName>
</protein>
<dbReference type="RefSeq" id="WP_179552246.1">
    <property type="nucleotide sequence ID" value="NZ_JACCFI010000001.1"/>
</dbReference>
<dbReference type="Pfam" id="PF04909">
    <property type="entry name" value="Amidohydro_2"/>
    <property type="match status" value="1"/>
</dbReference>
<accession>A0A852X984</accession>
<reference evidence="3 4" key="1">
    <citation type="submission" date="2020-07" db="EMBL/GenBank/DDBJ databases">
        <title>Sequencing the genomes of 1000 actinobacteria strains.</title>
        <authorList>
            <person name="Klenk H.-P."/>
        </authorList>
    </citation>
    <scope>NUCLEOTIDE SEQUENCE [LARGE SCALE GENOMIC DNA]</scope>
    <source>
        <strain evidence="3 4">DSM 8598</strain>
    </source>
</reference>
<dbReference type="PANTHER" id="PTHR43569:SF2">
    <property type="entry name" value="AMIDOHYDROLASE-RELATED DOMAIN-CONTAINING PROTEIN"/>
    <property type="match status" value="1"/>
</dbReference>
<dbReference type="Proteomes" id="UP000549066">
    <property type="component" value="Unassembled WGS sequence"/>
</dbReference>
<dbReference type="InterPro" id="IPR052350">
    <property type="entry name" value="Metallo-dep_Lactonases"/>
</dbReference>
<dbReference type="EC" id="3.1.1.-" evidence="3"/>
<comment type="caution">
    <text evidence="3">The sequence shown here is derived from an EMBL/GenBank/DDBJ whole genome shotgun (WGS) entry which is preliminary data.</text>
</comment>
<dbReference type="EMBL" id="JACCFI010000001">
    <property type="protein sequence ID" value="NYG22435.1"/>
    <property type="molecule type" value="Genomic_DNA"/>
</dbReference>
<evidence type="ECO:0000256" key="1">
    <source>
        <dbReference type="ARBA" id="ARBA00038310"/>
    </source>
</evidence>
<dbReference type="InterPro" id="IPR006680">
    <property type="entry name" value="Amidohydro-rel"/>
</dbReference>
<sequence>MTGAADTPASIVDAHIHLWDAAAFELPWLVNVPALRGRYSAGDYLAAVGDVPVRAAVVVQAAESAAEAAWLADALDDARGDSFEAAMVVQFSPAHGDWLGRVQPAVDARGELPQGVRLPVHRRDPDWTDLDGLPGLLRGAEERGLVVEVLCRPDQVAALDGLAARHPRLVFVLDHLGLGASEPDAVWHSAVHGLRSRPNVLAKVSGLFAPGEAVAEGDARAARAVGIALEAFGPERLMFGSDWPMSSRAGGYAEVVERTAVALGPLTGFEREALWSGTVRTTYSALRDNR</sequence>
<feature type="domain" description="Amidohydrolase-related" evidence="2">
    <location>
        <begin position="12"/>
        <end position="274"/>
    </location>
</feature>
<dbReference type="GO" id="GO:0016787">
    <property type="term" value="F:hydrolase activity"/>
    <property type="evidence" value="ECO:0007669"/>
    <property type="project" value="UniProtKB-KW"/>
</dbReference>
<dbReference type="InterPro" id="IPR032466">
    <property type="entry name" value="Metal_Hydrolase"/>
</dbReference>
<evidence type="ECO:0000313" key="4">
    <source>
        <dbReference type="Proteomes" id="UP000549066"/>
    </source>
</evidence>